<feature type="region of interest" description="Disordered" evidence="4">
    <location>
        <begin position="1"/>
        <end position="38"/>
    </location>
</feature>
<name>A0AAX0U0K2_BURPE</name>
<dbReference type="SUPFAM" id="SSF55811">
    <property type="entry name" value="Nudix"/>
    <property type="match status" value="1"/>
</dbReference>
<dbReference type="Gene3D" id="3.90.79.10">
    <property type="entry name" value="Nucleoside Triphosphate Pyrophosphohydrolase"/>
    <property type="match status" value="1"/>
</dbReference>
<organism evidence="6 7">
    <name type="scientific">Burkholderia pseudomallei</name>
    <name type="common">Pseudomonas pseudomallei</name>
    <dbReference type="NCBI Taxonomy" id="28450"/>
    <lineage>
        <taxon>Bacteria</taxon>
        <taxon>Pseudomonadati</taxon>
        <taxon>Pseudomonadota</taxon>
        <taxon>Betaproteobacteria</taxon>
        <taxon>Burkholderiales</taxon>
        <taxon>Burkholderiaceae</taxon>
        <taxon>Burkholderia</taxon>
        <taxon>pseudomallei group</taxon>
    </lineage>
</organism>
<proteinExistence type="inferred from homology"/>
<evidence type="ECO:0000256" key="3">
    <source>
        <dbReference type="RuleBase" id="RU003476"/>
    </source>
</evidence>
<dbReference type="InterPro" id="IPR015797">
    <property type="entry name" value="NUDIX_hydrolase-like_dom_sf"/>
</dbReference>
<comment type="caution">
    <text evidence="6">The sequence shown here is derived from an EMBL/GenBank/DDBJ whole genome shotgun (WGS) entry which is preliminary data.</text>
</comment>
<dbReference type="Proteomes" id="UP000231878">
    <property type="component" value="Unassembled WGS sequence"/>
</dbReference>
<evidence type="ECO:0000256" key="4">
    <source>
        <dbReference type="SAM" id="MobiDB-lite"/>
    </source>
</evidence>
<comment type="cofactor">
    <cofactor evidence="1">
        <name>Mg(2+)</name>
        <dbReference type="ChEBI" id="CHEBI:18420"/>
    </cofactor>
</comment>
<dbReference type="CDD" id="cd04673">
    <property type="entry name" value="NUDIX_ADPRase"/>
    <property type="match status" value="1"/>
</dbReference>
<feature type="domain" description="Nudix hydrolase" evidence="5">
    <location>
        <begin position="43"/>
        <end position="176"/>
    </location>
</feature>
<dbReference type="PANTHER" id="PTHR43736">
    <property type="entry name" value="ADP-RIBOSE PYROPHOSPHATASE"/>
    <property type="match status" value="1"/>
</dbReference>
<dbReference type="GO" id="GO:0016787">
    <property type="term" value="F:hydrolase activity"/>
    <property type="evidence" value="ECO:0007669"/>
    <property type="project" value="UniProtKB-KW"/>
</dbReference>
<reference evidence="6 7" key="1">
    <citation type="submission" date="2017-11" db="EMBL/GenBank/DDBJ databases">
        <title>Molecular characterization of Burkholderia pseudomallei and closely related isolates from Vietnam.</title>
        <authorList>
            <person name="Ustinov D.V."/>
            <person name="Antonov A.S."/>
            <person name="Avdusheva E.F."/>
            <person name="Shpak I.M."/>
            <person name="Zakharova I.B."/>
            <person name="Thi L.A."/>
            <person name="Teteryatnikova N."/>
            <person name="Lopasteyskaya Y.A."/>
            <person name="Kuzyutina J.A."/>
            <person name="Ngo T.N."/>
            <person name="Victorov D.V."/>
        </authorList>
    </citation>
    <scope>NUCLEOTIDE SEQUENCE [LARGE SCALE GENOMIC DNA]</scope>
    <source>
        <strain evidence="6 7">V1512</strain>
    </source>
</reference>
<accession>A0AAX0U0K2</accession>
<sequence>MEAANGRRLARRGRTNGARRQGRGCGASTMTDPKGTGDAALATPRVAVIAVTFRGDDVILVRRGKEPQKGTWGFPGGSVEPGECLREAAARELFEETGVRAEVGEPFDVVEVIGFDPHGRHHHYVLVAMLCRHVEGALRPGDDATDCRWVRVPADLSRFPGALADHVARVAQRAHALNHPNRKENSR</sequence>
<dbReference type="InterPro" id="IPR000086">
    <property type="entry name" value="NUDIX_hydrolase_dom"/>
</dbReference>
<dbReference type="Pfam" id="PF00293">
    <property type="entry name" value="NUDIX"/>
    <property type="match status" value="1"/>
</dbReference>
<dbReference type="PROSITE" id="PS00893">
    <property type="entry name" value="NUDIX_BOX"/>
    <property type="match status" value="1"/>
</dbReference>
<protein>
    <submittedName>
        <fullName evidence="6">DNA mismatch repair protein MutT</fullName>
    </submittedName>
</protein>
<dbReference type="InterPro" id="IPR020476">
    <property type="entry name" value="Nudix_hydrolase"/>
</dbReference>
<dbReference type="PROSITE" id="PS51462">
    <property type="entry name" value="NUDIX"/>
    <property type="match status" value="1"/>
</dbReference>
<dbReference type="EMBL" id="PHRB01000055">
    <property type="protein sequence ID" value="PJO62021.1"/>
    <property type="molecule type" value="Genomic_DNA"/>
</dbReference>
<dbReference type="AlphaFoldDB" id="A0AAX0U0K2"/>
<dbReference type="PRINTS" id="PR00502">
    <property type="entry name" value="NUDIXFAMILY"/>
</dbReference>
<gene>
    <name evidence="6" type="ORF">CWD88_33310</name>
</gene>
<evidence type="ECO:0000259" key="5">
    <source>
        <dbReference type="PROSITE" id="PS51462"/>
    </source>
</evidence>
<evidence type="ECO:0000313" key="7">
    <source>
        <dbReference type="Proteomes" id="UP000231878"/>
    </source>
</evidence>
<evidence type="ECO:0000256" key="1">
    <source>
        <dbReference type="ARBA" id="ARBA00001946"/>
    </source>
</evidence>
<comment type="similarity">
    <text evidence="3">Belongs to the Nudix hydrolase family.</text>
</comment>
<dbReference type="InterPro" id="IPR020084">
    <property type="entry name" value="NUDIX_hydrolase_CS"/>
</dbReference>
<evidence type="ECO:0000256" key="2">
    <source>
        <dbReference type="ARBA" id="ARBA00022801"/>
    </source>
</evidence>
<dbReference type="PANTHER" id="PTHR43736:SF1">
    <property type="entry name" value="DIHYDRONEOPTERIN TRIPHOSPHATE DIPHOSPHATASE"/>
    <property type="match status" value="1"/>
</dbReference>
<evidence type="ECO:0000313" key="6">
    <source>
        <dbReference type="EMBL" id="PJO62021.1"/>
    </source>
</evidence>
<keyword evidence="2 3" id="KW-0378">Hydrolase</keyword>